<dbReference type="InterPro" id="IPR039542">
    <property type="entry name" value="Erv_N"/>
</dbReference>
<evidence type="ECO:0000259" key="8">
    <source>
        <dbReference type="Pfam" id="PF13850"/>
    </source>
</evidence>
<dbReference type="GO" id="GO:0000139">
    <property type="term" value="C:Golgi membrane"/>
    <property type="evidence" value="ECO:0007669"/>
    <property type="project" value="TreeGrafter"/>
</dbReference>
<evidence type="ECO:0000256" key="4">
    <source>
        <dbReference type="ARBA" id="ARBA00023136"/>
    </source>
</evidence>
<dbReference type="InterPro" id="IPR012936">
    <property type="entry name" value="Erv_C"/>
</dbReference>
<evidence type="ECO:0000259" key="7">
    <source>
        <dbReference type="Pfam" id="PF07970"/>
    </source>
</evidence>
<organism evidence="9 10">
    <name type="scientific">Dendrothele bispora (strain CBS 962.96)</name>
    <dbReference type="NCBI Taxonomy" id="1314807"/>
    <lineage>
        <taxon>Eukaryota</taxon>
        <taxon>Fungi</taxon>
        <taxon>Dikarya</taxon>
        <taxon>Basidiomycota</taxon>
        <taxon>Agaricomycotina</taxon>
        <taxon>Agaricomycetes</taxon>
        <taxon>Agaricomycetidae</taxon>
        <taxon>Agaricales</taxon>
        <taxon>Agaricales incertae sedis</taxon>
        <taxon>Dendrothele</taxon>
    </lineage>
</organism>
<feature type="region of interest" description="Disordered" evidence="5">
    <location>
        <begin position="392"/>
        <end position="415"/>
    </location>
</feature>
<dbReference type="GO" id="GO:0006888">
    <property type="term" value="P:endoplasmic reticulum to Golgi vesicle-mediated transport"/>
    <property type="evidence" value="ECO:0007669"/>
    <property type="project" value="TreeGrafter"/>
</dbReference>
<dbReference type="InterPro" id="IPR045888">
    <property type="entry name" value="Erv"/>
</dbReference>
<dbReference type="Pfam" id="PF13850">
    <property type="entry name" value="ERGIC_N"/>
    <property type="match status" value="1"/>
</dbReference>
<gene>
    <name evidence="9" type="ORF">K435DRAFT_964989</name>
</gene>
<dbReference type="EMBL" id="ML179137">
    <property type="protein sequence ID" value="THU98387.1"/>
    <property type="molecule type" value="Genomic_DNA"/>
</dbReference>
<evidence type="ECO:0000256" key="5">
    <source>
        <dbReference type="SAM" id="MobiDB-lite"/>
    </source>
</evidence>
<accession>A0A4S8M7S5</accession>
<evidence type="ECO:0000313" key="9">
    <source>
        <dbReference type="EMBL" id="THU98387.1"/>
    </source>
</evidence>
<dbReference type="PANTHER" id="PTHR10984:SF81">
    <property type="entry name" value="ER-DERIVED VESICLES PROTEIN ERV41"/>
    <property type="match status" value="1"/>
</dbReference>
<evidence type="ECO:0000256" key="6">
    <source>
        <dbReference type="SAM" id="Phobius"/>
    </source>
</evidence>
<evidence type="ECO:0000313" key="10">
    <source>
        <dbReference type="Proteomes" id="UP000297245"/>
    </source>
</evidence>
<sequence>MEGDSSILSKFDSVVPAPLAQFDAFPKLPSTYKSRSEGRGFLTVFVCFITFLLMLNDIGEFLWGWPDYEFSVDSDRSSFMNVNVDLVVNMPCRYLSIDLRDALGDRLFLSNGLRRDGTKFDIGQATKLKEHSAMLSATQAISQSRKTRGFFSTILRPFTSSASGFKPTEPKYEHERHGSACRIFGTLEVKKVTANLHVTTLGHGYASHEHVDHKFMNLSHVISEFSFGPYFPDITQPLDYSFEVAKDPFVAYQYFLHVVPTKYIAPRSPSPLSTAQYSVTHYTRTLSHGHGTPGIFFKFDLDPMSLTIHQRTTTLLQLIIRCVGVIGGVFVCMGYAIRITTRAVEVVSGADESRNGIVGAAQTSGAKTGLRAKWGGQDLRSRAKVIRQGSGWTVEGDHTGGGGGGSGGGYGSNPGTPHTGGFATYSPMTPSFSASASAAASPYLAPGSGAPSPYFGGTNTAAGGGGFPASPSFASPSFASTGFGPSVPSTPNPTTPGFGPGSPSFGGVGVGGPGGGGGRSSRPTSMYGPPPARGHRTGSSSMSVSSLSAVMSPPLPPPSVGAGTGSGVGAGAGAGAGAGGVGSPSPANNSPALGSTASLGSDKKKDD</sequence>
<reference evidence="9 10" key="1">
    <citation type="journal article" date="2019" name="Nat. Ecol. Evol.">
        <title>Megaphylogeny resolves global patterns of mushroom evolution.</title>
        <authorList>
            <person name="Varga T."/>
            <person name="Krizsan K."/>
            <person name="Foldi C."/>
            <person name="Dima B."/>
            <person name="Sanchez-Garcia M."/>
            <person name="Sanchez-Ramirez S."/>
            <person name="Szollosi G.J."/>
            <person name="Szarkandi J.G."/>
            <person name="Papp V."/>
            <person name="Albert L."/>
            <person name="Andreopoulos W."/>
            <person name="Angelini C."/>
            <person name="Antonin V."/>
            <person name="Barry K.W."/>
            <person name="Bougher N.L."/>
            <person name="Buchanan P."/>
            <person name="Buyck B."/>
            <person name="Bense V."/>
            <person name="Catcheside P."/>
            <person name="Chovatia M."/>
            <person name="Cooper J."/>
            <person name="Damon W."/>
            <person name="Desjardin D."/>
            <person name="Finy P."/>
            <person name="Geml J."/>
            <person name="Haridas S."/>
            <person name="Hughes K."/>
            <person name="Justo A."/>
            <person name="Karasinski D."/>
            <person name="Kautmanova I."/>
            <person name="Kiss B."/>
            <person name="Kocsube S."/>
            <person name="Kotiranta H."/>
            <person name="LaButti K.M."/>
            <person name="Lechner B.E."/>
            <person name="Liimatainen K."/>
            <person name="Lipzen A."/>
            <person name="Lukacs Z."/>
            <person name="Mihaltcheva S."/>
            <person name="Morgado L.N."/>
            <person name="Niskanen T."/>
            <person name="Noordeloos M.E."/>
            <person name="Ohm R.A."/>
            <person name="Ortiz-Santana B."/>
            <person name="Ovrebo C."/>
            <person name="Racz N."/>
            <person name="Riley R."/>
            <person name="Savchenko A."/>
            <person name="Shiryaev A."/>
            <person name="Soop K."/>
            <person name="Spirin V."/>
            <person name="Szebenyi C."/>
            <person name="Tomsovsky M."/>
            <person name="Tulloss R.E."/>
            <person name="Uehling J."/>
            <person name="Grigoriev I.V."/>
            <person name="Vagvolgyi C."/>
            <person name="Papp T."/>
            <person name="Martin F.M."/>
            <person name="Miettinen O."/>
            <person name="Hibbett D.S."/>
            <person name="Nagy L.G."/>
        </authorList>
    </citation>
    <scope>NUCLEOTIDE SEQUENCE [LARGE SCALE GENOMIC DNA]</scope>
    <source>
        <strain evidence="9 10">CBS 962.96</strain>
    </source>
</reference>
<dbReference type="AlphaFoldDB" id="A0A4S8M7S5"/>
<name>A0A4S8M7S5_DENBC</name>
<keyword evidence="10" id="KW-1185">Reference proteome</keyword>
<evidence type="ECO:0000256" key="2">
    <source>
        <dbReference type="ARBA" id="ARBA00022692"/>
    </source>
</evidence>
<keyword evidence="2 6" id="KW-0812">Transmembrane</keyword>
<protein>
    <submittedName>
        <fullName evidence="9">DUF1692-domain-containing protein</fullName>
    </submittedName>
</protein>
<evidence type="ECO:0000256" key="1">
    <source>
        <dbReference type="ARBA" id="ARBA00004370"/>
    </source>
</evidence>
<dbReference type="GO" id="GO:0005789">
    <property type="term" value="C:endoplasmic reticulum membrane"/>
    <property type="evidence" value="ECO:0007669"/>
    <property type="project" value="TreeGrafter"/>
</dbReference>
<feature type="region of interest" description="Disordered" evidence="5">
    <location>
        <begin position="481"/>
        <end position="607"/>
    </location>
</feature>
<keyword evidence="4 6" id="KW-0472">Membrane</keyword>
<dbReference type="PANTHER" id="PTHR10984">
    <property type="entry name" value="ENDOPLASMIC RETICULUM-GOLGI INTERMEDIATE COMPARTMENT PROTEIN"/>
    <property type="match status" value="1"/>
</dbReference>
<proteinExistence type="predicted"/>
<keyword evidence="3 6" id="KW-1133">Transmembrane helix</keyword>
<dbReference type="Proteomes" id="UP000297245">
    <property type="component" value="Unassembled WGS sequence"/>
</dbReference>
<feature type="compositionally biased region" description="Gly residues" evidence="5">
    <location>
        <begin position="562"/>
        <end position="582"/>
    </location>
</feature>
<feature type="domain" description="Endoplasmic reticulum vesicle transporter C-terminal" evidence="7">
    <location>
        <begin position="174"/>
        <end position="334"/>
    </location>
</feature>
<comment type="subcellular location">
    <subcellularLocation>
        <location evidence="1">Membrane</location>
    </subcellularLocation>
</comment>
<feature type="compositionally biased region" description="Low complexity" evidence="5">
    <location>
        <begin position="538"/>
        <end position="552"/>
    </location>
</feature>
<evidence type="ECO:0000256" key="3">
    <source>
        <dbReference type="ARBA" id="ARBA00022989"/>
    </source>
</evidence>
<feature type="compositionally biased region" description="Gly residues" evidence="5">
    <location>
        <begin position="399"/>
        <end position="412"/>
    </location>
</feature>
<feature type="domain" description="Endoplasmic reticulum vesicle transporter N-terminal" evidence="8">
    <location>
        <begin position="19"/>
        <end position="106"/>
    </location>
</feature>
<feature type="transmembrane region" description="Helical" evidence="6">
    <location>
        <begin position="38"/>
        <end position="55"/>
    </location>
</feature>
<dbReference type="GO" id="GO:0030134">
    <property type="term" value="C:COPII-coated ER to Golgi transport vesicle"/>
    <property type="evidence" value="ECO:0007669"/>
    <property type="project" value="TreeGrafter"/>
</dbReference>
<dbReference type="OrthoDB" id="5541786at2759"/>
<feature type="compositionally biased region" description="Gly residues" evidence="5">
    <location>
        <begin position="498"/>
        <end position="519"/>
    </location>
</feature>
<feature type="compositionally biased region" description="Polar residues" evidence="5">
    <location>
        <begin position="588"/>
        <end position="599"/>
    </location>
</feature>
<dbReference type="GO" id="GO:0006890">
    <property type="term" value="P:retrograde vesicle-mediated transport, Golgi to endoplasmic reticulum"/>
    <property type="evidence" value="ECO:0007669"/>
    <property type="project" value="TreeGrafter"/>
</dbReference>
<dbReference type="Pfam" id="PF07970">
    <property type="entry name" value="COPIIcoated_ERV"/>
    <property type="match status" value="1"/>
</dbReference>